<evidence type="ECO:0000313" key="4">
    <source>
        <dbReference type="EMBL" id="TLD68837.1"/>
    </source>
</evidence>
<dbReference type="GO" id="GO:0031956">
    <property type="term" value="F:medium-chain fatty acid-CoA ligase activity"/>
    <property type="evidence" value="ECO:0007669"/>
    <property type="project" value="TreeGrafter"/>
</dbReference>
<dbReference type="InterPro" id="IPR000873">
    <property type="entry name" value="AMP-dep_synth/lig_dom"/>
</dbReference>
<dbReference type="Pfam" id="PF00501">
    <property type="entry name" value="AMP-binding"/>
    <property type="match status" value="1"/>
</dbReference>
<keyword evidence="4" id="KW-0436">Ligase</keyword>
<name>A0A5R8K940_9BACT</name>
<dbReference type="PANTHER" id="PTHR43201:SF8">
    <property type="entry name" value="ACYL-COA SYNTHETASE FAMILY MEMBER 3"/>
    <property type="match status" value="1"/>
</dbReference>
<proteinExistence type="inferred from homology"/>
<reference evidence="4 5" key="1">
    <citation type="submission" date="2019-05" db="EMBL/GenBank/DDBJ databases">
        <title>Verrucobacter flavum gen. nov., sp. nov. a new member of the family Verrucomicrobiaceae.</title>
        <authorList>
            <person name="Szuroczki S."/>
            <person name="Abbaszade G."/>
            <person name="Szabo A."/>
            <person name="Felfoldi T."/>
            <person name="Schumann P."/>
            <person name="Boka K."/>
            <person name="Keki Z."/>
            <person name="Toumi M."/>
            <person name="Toth E."/>
        </authorList>
    </citation>
    <scope>NUCLEOTIDE SEQUENCE [LARGE SCALE GENOMIC DNA]</scope>
    <source>
        <strain evidence="4 5">MG-N-17</strain>
    </source>
</reference>
<dbReference type="Pfam" id="PF13193">
    <property type="entry name" value="AMP-binding_C"/>
    <property type="match status" value="1"/>
</dbReference>
<dbReference type="RefSeq" id="WP_138088154.1">
    <property type="nucleotide sequence ID" value="NZ_VAUV01000018.1"/>
</dbReference>
<dbReference type="InterPro" id="IPR045851">
    <property type="entry name" value="AMP-bd_C_sf"/>
</dbReference>
<feature type="domain" description="AMP-dependent synthetase/ligase" evidence="2">
    <location>
        <begin position="15"/>
        <end position="344"/>
    </location>
</feature>
<dbReference type="AlphaFoldDB" id="A0A5R8K940"/>
<dbReference type="Gene3D" id="3.30.300.30">
    <property type="match status" value="1"/>
</dbReference>
<organism evidence="4 5">
    <name type="scientific">Phragmitibacter flavus</name>
    <dbReference type="NCBI Taxonomy" id="2576071"/>
    <lineage>
        <taxon>Bacteria</taxon>
        <taxon>Pseudomonadati</taxon>
        <taxon>Verrucomicrobiota</taxon>
        <taxon>Verrucomicrobiia</taxon>
        <taxon>Verrucomicrobiales</taxon>
        <taxon>Verrucomicrobiaceae</taxon>
        <taxon>Phragmitibacter</taxon>
    </lineage>
</organism>
<dbReference type="Proteomes" id="UP000306196">
    <property type="component" value="Unassembled WGS sequence"/>
</dbReference>
<dbReference type="EMBL" id="VAUV01000018">
    <property type="protein sequence ID" value="TLD68837.1"/>
    <property type="molecule type" value="Genomic_DNA"/>
</dbReference>
<dbReference type="CDD" id="cd04433">
    <property type="entry name" value="AFD_class_I"/>
    <property type="match status" value="1"/>
</dbReference>
<evidence type="ECO:0000256" key="1">
    <source>
        <dbReference type="ARBA" id="ARBA00006432"/>
    </source>
</evidence>
<accession>A0A5R8K940</accession>
<keyword evidence="5" id="KW-1185">Reference proteome</keyword>
<dbReference type="PANTHER" id="PTHR43201">
    <property type="entry name" value="ACYL-COA SYNTHETASE"/>
    <property type="match status" value="1"/>
</dbReference>
<gene>
    <name evidence="4" type="ORF">FEM03_20390</name>
</gene>
<dbReference type="InterPro" id="IPR042099">
    <property type="entry name" value="ANL_N_sf"/>
</dbReference>
<dbReference type="Gene3D" id="3.40.50.12780">
    <property type="entry name" value="N-terminal domain of ligase-like"/>
    <property type="match status" value="1"/>
</dbReference>
<dbReference type="GO" id="GO:0006631">
    <property type="term" value="P:fatty acid metabolic process"/>
    <property type="evidence" value="ECO:0007669"/>
    <property type="project" value="TreeGrafter"/>
</dbReference>
<feature type="domain" description="AMP-binding enzyme C-terminal" evidence="3">
    <location>
        <begin position="394"/>
        <end position="470"/>
    </location>
</feature>
<dbReference type="SUPFAM" id="SSF56801">
    <property type="entry name" value="Acetyl-CoA synthetase-like"/>
    <property type="match status" value="1"/>
</dbReference>
<evidence type="ECO:0000313" key="5">
    <source>
        <dbReference type="Proteomes" id="UP000306196"/>
    </source>
</evidence>
<dbReference type="InterPro" id="IPR025110">
    <property type="entry name" value="AMP-bd_C"/>
</dbReference>
<dbReference type="OrthoDB" id="9803968at2"/>
<comment type="similarity">
    <text evidence="1">Belongs to the ATP-dependent AMP-binding enzyme family.</text>
</comment>
<evidence type="ECO:0000259" key="2">
    <source>
        <dbReference type="Pfam" id="PF00501"/>
    </source>
</evidence>
<evidence type="ECO:0000259" key="3">
    <source>
        <dbReference type="Pfam" id="PF13193"/>
    </source>
</evidence>
<sequence>MINIVDEIFAGCDRSATALVAGGVGVSFGELEAKVSEAAGLLGKDGAQRVGLFCPNGVHHVVWSLAVLRAGGVLVPVAGELSGPERESLVRTTGLDVVLCAGGKDWAGEGGVKRELLLDGMPGLLVSGLRGEGRLDFDEGELAKLNPALIRFSSGTTGNRKGVVLSHETLLARVRACNQKLGIGPGDRVIWTLPMAHHFAVSIVLYLLHGATTVLEDSHLGADVYRTLKAERGTVLYGSPFHFALLAGLAEGERVESLRLAVATAAALSEQVAKDFYGRYGVPLCQGMGIIEVGLPLLNGEEPLEKPESVGRPQAGFEVMIANAGIEGVGELGLRGPGMFDAYLSPWMLREEVLKDGWFATGDLAKRDADGAIYLVGRTKSVINVGGMKCFPEEVEAVLCGHPAVKEARVSAMAHATFGAVPAAEVVPEEGASPPRSAELMGWCRKELSGYKVPMRYTMVAELPKTASGKLQR</sequence>
<protein>
    <submittedName>
        <fullName evidence="4">Acyl--CoA ligase</fullName>
    </submittedName>
</protein>
<comment type="caution">
    <text evidence="4">The sequence shown here is derived from an EMBL/GenBank/DDBJ whole genome shotgun (WGS) entry which is preliminary data.</text>
</comment>